<evidence type="ECO:0000256" key="2">
    <source>
        <dbReference type="SAM" id="Coils"/>
    </source>
</evidence>
<comment type="caution">
    <text evidence="4">The sequence shown here is derived from an EMBL/GenBank/DDBJ whole genome shotgun (WGS) entry which is preliminary data.</text>
</comment>
<evidence type="ECO:0000313" key="4">
    <source>
        <dbReference type="EMBL" id="EHE97217.1"/>
    </source>
</evidence>
<dbReference type="GO" id="GO:0044780">
    <property type="term" value="P:bacterial-type flagellum assembly"/>
    <property type="evidence" value="ECO:0007669"/>
    <property type="project" value="InterPro"/>
</dbReference>
<sequence length="148" mass="17058">MEEIIRFLTEYTEALEAMEQKQVEKLGLLMTRELDKVEQTIMIQQAMDKKLESLEQKRQELFAAHGLDGKTLKEIAESMDGVRQKELLELYRRIDGAIGNIQYYNKKAEMIAKSELERMGIDSRMMGNPTGIYGRPSIQKGSKLEKKA</sequence>
<dbReference type="AlphaFoldDB" id="G5HN46"/>
<gene>
    <name evidence="4" type="ORF">HMPREF9469_03872</name>
</gene>
<evidence type="ECO:0000256" key="3">
    <source>
        <dbReference type="SAM" id="MobiDB-lite"/>
    </source>
</evidence>
<keyword evidence="2" id="KW-0175">Coiled coil</keyword>
<name>G5HN46_9FIRM</name>
<dbReference type="SUPFAM" id="SSF140566">
    <property type="entry name" value="FlgN-like"/>
    <property type="match status" value="1"/>
</dbReference>
<evidence type="ECO:0000256" key="1">
    <source>
        <dbReference type="ARBA" id="ARBA00022795"/>
    </source>
</evidence>
<dbReference type="EMBL" id="ADLJ01000030">
    <property type="protein sequence ID" value="EHE97217.1"/>
    <property type="molecule type" value="Genomic_DNA"/>
</dbReference>
<evidence type="ECO:0000313" key="5">
    <source>
        <dbReference type="Proteomes" id="UP000003763"/>
    </source>
</evidence>
<dbReference type="Pfam" id="PF05130">
    <property type="entry name" value="FlgN"/>
    <property type="match status" value="1"/>
</dbReference>
<evidence type="ECO:0008006" key="6">
    <source>
        <dbReference type="Google" id="ProtNLM"/>
    </source>
</evidence>
<dbReference type="InterPro" id="IPR036679">
    <property type="entry name" value="FlgN-like_sf"/>
</dbReference>
<dbReference type="RefSeq" id="WP_007865507.1">
    <property type="nucleotide sequence ID" value="NZ_JH376425.1"/>
</dbReference>
<dbReference type="eggNOG" id="ENOG5030U9A">
    <property type="taxonomic scope" value="Bacteria"/>
</dbReference>
<dbReference type="PATRIC" id="fig|742733.3.peg.4015"/>
<dbReference type="InterPro" id="IPR007809">
    <property type="entry name" value="FlgN-like"/>
</dbReference>
<dbReference type="Proteomes" id="UP000003763">
    <property type="component" value="Unassembled WGS sequence"/>
</dbReference>
<proteinExistence type="predicted"/>
<protein>
    <recommendedName>
        <fullName evidence="6">FlgN protein</fullName>
    </recommendedName>
</protein>
<feature type="region of interest" description="Disordered" evidence="3">
    <location>
        <begin position="127"/>
        <end position="148"/>
    </location>
</feature>
<organism evidence="4 5">
    <name type="scientific">[Clostridium] citroniae WAL-17108</name>
    <dbReference type="NCBI Taxonomy" id="742733"/>
    <lineage>
        <taxon>Bacteria</taxon>
        <taxon>Bacillati</taxon>
        <taxon>Bacillota</taxon>
        <taxon>Clostridia</taxon>
        <taxon>Lachnospirales</taxon>
        <taxon>Lachnospiraceae</taxon>
        <taxon>Enterocloster</taxon>
    </lineage>
</organism>
<dbReference type="HOGENOM" id="CLU_1756351_0_0_9"/>
<dbReference type="Gene3D" id="1.20.58.300">
    <property type="entry name" value="FlgN-like"/>
    <property type="match status" value="1"/>
</dbReference>
<keyword evidence="1" id="KW-1005">Bacterial flagellum biogenesis</keyword>
<accession>G5HN46</accession>
<reference evidence="4 5" key="1">
    <citation type="submission" date="2011-08" db="EMBL/GenBank/DDBJ databases">
        <title>The Genome Sequence of Clostridium citroniae WAL-17108.</title>
        <authorList>
            <consortium name="The Broad Institute Genome Sequencing Platform"/>
            <person name="Earl A."/>
            <person name="Ward D."/>
            <person name="Feldgarden M."/>
            <person name="Gevers D."/>
            <person name="Finegold S.M."/>
            <person name="Summanen P.H."/>
            <person name="Molitoris D.R."/>
            <person name="Vaisanen M.L."/>
            <person name="Daigneault M."/>
            <person name="Allen-Vercoe E."/>
            <person name="Young S.K."/>
            <person name="Zeng Q."/>
            <person name="Gargeya S."/>
            <person name="Fitzgerald M."/>
            <person name="Haas B."/>
            <person name="Abouelleil A."/>
            <person name="Alvarado L."/>
            <person name="Arachchi H.M."/>
            <person name="Berlin A."/>
            <person name="Brown A."/>
            <person name="Chapman S.B."/>
            <person name="Chen Z."/>
            <person name="Dunbar C."/>
            <person name="Freedman E."/>
            <person name="Gearin G."/>
            <person name="Gellesch M."/>
            <person name="Goldberg J."/>
            <person name="Griggs A."/>
            <person name="Gujja S."/>
            <person name="Heiman D."/>
            <person name="Howarth C."/>
            <person name="Larson L."/>
            <person name="Lui A."/>
            <person name="MacDonald P.J.P."/>
            <person name="Montmayeur A."/>
            <person name="Murphy C."/>
            <person name="Neiman D."/>
            <person name="Pearson M."/>
            <person name="Priest M."/>
            <person name="Roberts A."/>
            <person name="Saif S."/>
            <person name="Shea T."/>
            <person name="Shenoy N."/>
            <person name="Sisk P."/>
            <person name="Stolte C."/>
            <person name="Sykes S."/>
            <person name="Wortman J."/>
            <person name="Nusbaum C."/>
            <person name="Birren B."/>
        </authorList>
    </citation>
    <scope>NUCLEOTIDE SEQUENCE [LARGE SCALE GENOMIC DNA]</scope>
    <source>
        <strain evidence="4 5">WAL-17108</strain>
    </source>
</reference>
<feature type="coiled-coil region" evidence="2">
    <location>
        <begin position="1"/>
        <end position="64"/>
    </location>
</feature>